<dbReference type="AlphaFoldDB" id="A0A3L7A2V5"/>
<keyword evidence="3 4" id="KW-0067">ATP-binding</keyword>
<dbReference type="EMBL" id="RCTF01000022">
    <property type="protein sequence ID" value="RLP73612.1"/>
    <property type="molecule type" value="Genomic_DNA"/>
</dbReference>
<accession>A0A3L7A2V5</accession>
<dbReference type="EC" id="6.3.2.2" evidence="4"/>
<evidence type="ECO:0000256" key="1">
    <source>
        <dbReference type="ARBA" id="ARBA00022598"/>
    </source>
</evidence>
<comment type="similarity">
    <text evidence="4">Belongs to the glutamate--cysteine ligase type 2 family. YbdK subfamily.</text>
</comment>
<protein>
    <recommendedName>
        <fullName evidence="4">Putative glutamate--cysteine ligase 2</fullName>
        <ecNumber evidence="4">6.3.2.2</ecNumber>
    </recommendedName>
    <alternativeName>
        <fullName evidence="4">Gamma-glutamylcysteine synthetase 2</fullName>
        <shortName evidence="4">GCS 2</shortName>
        <shortName evidence="4">Gamma-GCS 2</shortName>
    </alternativeName>
</protein>
<dbReference type="NCBIfam" id="TIGR02050">
    <property type="entry name" value="gshA_cyan_rel"/>
    <property type="match status" value="1"/>
</dbReference>
<dbReference type="PANTHER" id="PTHR36510">
    <property type="entry name" value="GLUTAMATE--CYSTEINE LIGASE 2-RELATED"/>
    <property type="match status" value="1"/>
</dbReference>
<evidence type="ECO:0000256" key="3">
    <source>
        <dbReference type="ARBA" id="ARBA00022840"/>
    </source>
</evidence>
<gene>
    <name evidence="5" type="ORF">D9R14_20340</name>
</gene>
<dbReference type="HAMAP" id="MF_01609">
    <property type="entry name" value="Glu_cys_ligase_2"/>
    <property type="match status" value="1"/>
</dbReference>
<dbReference type="InterPro" id="IPR014746">
    <property type="entry name" value="Gln_synth/guanido_kin_cat_dom"/>
</dbReference>
<dbReference type="InterPro" id="IPR006336">
    <property type="entry name" value="GCS2"/>
</dbReference>
<reference evidence="5 6" key="1">
    <citation type="submission" date="2018-10" db="EMBL/GenBank/DDBJ databases">
        <title>Xanthobacter tagetidis genome sequencing and assembly.</title>
        <authorList>
            <person name="Maclea K.S."/>
            <person name="Goen A.E."/>
            <person name="Fatima S.A."/>
        </authorList>
    </citation>
    <scope>NUCLEOTIDE SEQUENCE [LARGE SCALE GENOMIC DNA]</scope>
    <source>
        <strain evidence="5 6">ATCC 700314</strain>
    </source>
</reference>
<dbReference type="Pfam" id="PF04107">
    <property type="entry name" value="GCS2"/>
    <property type="match status" value="1"/>
</dbReference>
<comment type="function">
    <text evidence="4">ATP-dependent carboxylate-amine ligase which exhibits weak glutamate--cysteine ligase activity.</text>
</comment>
<keyword evidence="2 4" id="KW-0547">Nucleotide-binding</keyword>
<evidence type="ECO:0000256" key="2">
    <source>
        <dbReference type="ARBA" id="ARBA00022741"/>
    </source>
</evidence>
<dbReference type="Proteomes" id="UP000269692">
    <property type="component" value="Unassembled WGS sequence"/>
</dbReference>
<dbReference type="SUPFAM" id="SSF55931">
    <property type="entry name" value="Glutamine synthetase/guanido kinase"/>
    <property type="match status" value="1"/>
</dbReference>
<dbReference type="Gene3D" id="3.30.590.20">
    <property type="match status" value="1"/>
</dbReference>
<dbReference type="PANTHER" id="PTHR36510:SF1">
    <property type="entry name" value="GLUTAMATE--CYSTEINE LIGASE 2-RELATED"/>
    <property type="match status" value="1"/>
</dbReference>
<evidence type="ECO:0000313" key="5">
    <source>
        <dbReference type="EMBL" id="RLP73612.1"/>
    </source>
</evidence>
<dbReference type="GO" id="GO:0042398">
    <property type="term" value="P:modified amino acid biosynthetic process"/>
    <property type="evidence" value="ECO:0007669"/>
    <property type="project" value="InterPro"/>
</dbReference>
<keyword evidence="1 4" id="KW-0436">Ligase</keyword>
<dbReference type="OrthoDB" id="9769628at2"/>
<evidence type="ECO:0000313" key="6">
    <source>
        <dbReference type="Proteomes" id="UP000269692"/>
    </source>
</evidence>
<comment type="caution">
    <text evidence="5">The sequence shown here is derived from an EMBL/GenBank/DDBJ whole genome shotgun (WGS) entry which is preliminary data.</text>
</comment>
<sequence>MSHYRFGIEEEFFVVDAQTKSSARRMPPGMFDELKDCLGEQVSVELLQSQLEIATQPATATGSALDELRHLRRAAAKVAAEHGLGLIAAGTHPTAAWEAARQTQSNRYDGLMNDLKMIGERNMLCGLHVHVELPDPDQRVDVMRRMVPYIPHFVALSTSSPFWQSRQTGLMGYRLAAYDELPRTGLPHMFETNADYERYVEALVQARAIVDSSYLWWTIRPSRKLPTLELRAPDSCTRLEDSVAIAALYRALARFLVRNPHHNKEAGAVDRAIADENKWRAQRYGVHGSFVDLTQRRALSVRDAVEGLVNLVAEDAEALGCLDALMHARTIAEAGTSADVQLAVFEEAKHRTGNKGEALKAVQTWLASATVQ</sequence>
<organism evidence="5 6">
    <name type="scientific">Xanthobacter tagetidis</name>
    <dbReference type="NCBI Taxonomy" id="60216"/>
    <lineage>
        <taxon>Bacteria</taxon>
        <taxon>Pseudomonadati</taxon>
        <taxon>Pseudomonadota</taxon>
        <taxon>Alphaproteobacteria</taxon>
        <taxon>Hyphomicrobiales</taxon>
        <taxon>Xanthobacteraceae</taxon>
        <taxon>Xanthobacter</taxon>
    </lineage>
</organism>
<dbReference type="GO" id="GO:0005524">
    <property type="term" value="F:ATP binding"/>
    <property type="evidence" value="ECO:0007669"/>
    <property type="project" value="UniProtKB-KW"/>
</dbReference>
<dbReference type="NCBIfam" id="NF010039">
    <property type="entry name" value="PRK13515.1"/>
    <property type="match status" value="1"/>
</dbReference>
<dbReference type="GO" id="GO:0004357">
    <property type="term" value="F:glutamate-cysteine ligase activity"/>
    <property type="evidence" value="ECO:0007669"/>
    <property type="project" value="UniProtKB-EC"/>
</dbReference>
<evidence type="ECO:0000256" key="4">
    <source>
        <dbReference type="HAMAP-Rule" id="MF_01609"/>
    </source>
</evidence>
<dbReference type="InterPro" id="IPR050141">
    <property type="entry name" value="GCL_type2/YbdK_subfam"/>
</dbReference>
<dbReference type="InterPro" id="IPR011793">
    <property type="entry name" value="YbdK"/>
</dbReference>
<keyword evidence="6" id="KW-1185">Reference proteome</keyword>
<dbReference type="RefSeq" id="WP_121625191.1">
    <property type="nucleotide sequence ID" value="NZ_JACIIW010000008.1"/>
</dbReference>
<proteinExistence type="inferred from homology"/>
<name>A0A3L7A2V5_9HYPH</name>
<comment type="catalytic activity">
    <reaction evidence="4">
        <text>L-cysteine + L-glutamate + ATP = gamma-L-glutamyl-L-cysteine + ADP + phosphate + H(+)</text>
        <dbReference type="Rhea" id="RHEA:13285"/>
        <dbReference type="ChEBI" id="CHEBI:15378"/>
        <dbReference type="ChEBI" id="CHEBI:29985"/>
        <dbReference type="ChEBI" id="CHEBI:30616"/>
        <dbReference type="ChEBI" id="CHEBI:35235"/>
        <dbReference type="ChEBI" id="CHEBI:43474"/>
        <dbReference type="ChEBI" id="CHEBI:58173"/>
        <dbReference type="ChEBI" id="CHEBI:456216"/>
        <dbReference type="EC" id="6.3.2.2"/>
    </reaction>
</comment>